<dbReference type="SUPFAM" id="SSF52047">
    <property type="entry name" value="RNI-like"/>
    <property type="match status" value="1"/>
</dbReference>
<evidence type="ECO:0008006" key="3">
    <source>
        <dbReference type="Google" id="ProtNLM"/>
    </source>
</evidence>
<evidence type="ECO:0000313" key="1">
    <source>
        <dbReference type="EMBL" id="CAL8092170.1"/>
    </source>
</evidence>
<dbReference type="Gene3D" id="3.80.10.10">
    <property type="entry name" value="Ribonuclease Inhibitor"/>
    <property type="match status" value="1"/>
</dbReference>
<dbReference type="PANTHER" id="PTHR13318">
    <property type="entry name" value="PARTNER OF PAIRED, ISOFORM B-RELATED"/>
    <property type="match status" value="1"/>
</dbReference>
<protein>
    <recommendedName>
        <fullName evidence="3">F-box domain-containing protein</fullName>
    </recommendedName>
</protein>
<proteinExistence type="predicted"/>
<dbReference type="Proteomes" id="UP001642540">
    <property type="component" value="Unassembled WGS sequence"/>
</dbReference>
<reference evidence="1 2" key="1">
    <citation type="submission" date="2024-08" db="EMBL/GenBank/DDBJ databases">
        <authorList>
            <person name="Cucini C."/>
            <person name="Frati F."/>
        </authorList>
    </citation>
    <scope>NUCLEOTIDE SEQUENCE [LARGE SCALE GENOMIC DNA]</scope>
</reference>
<dbReference type="InterPro" id="IPR032675">
    <property type="entry name" value="LRR_dom_sf"/>
</dbReference>
<keyword evidence="2" id="KW-1185">Reference proteome</keyword>
<gene>
    <name evidence="1" type="ORF">ODALV1_LOCUS8141</name>
</gene>
<evidence type="ECO:0000313" key="2">
    <source>
        <dbReference type="Proteomes" id="UP001642540"/>
    </source>
</evidence>
<dbReference type="EMBL" id="CAXLJM020000025">
    <property type="protein sequence ID" value="CAL8092170.1"/>
    <property type="molecule type" value="Genomic_DNA"/>
</dbReference>
<sequence>MAGINPFLFPHIAQEVLSYIPARELEKNRRVCKIWDDEASRILQKRRLVSFRCVEEVKVYYDAMRETQQFPHVRFQFLLDDMTGLVDEVLQEFWKAFGAKIEHLDLQQSHTFWRDLASVIGDTTLPKLSSLYLKHLPMHIWEERSFNPAIHQVKSVKLLKLGSIPFIDGGVNGAMERLLDLMKFFPNLEEIKFSPHQDTPSDIWDRVSTILSDVLVSEDVHLPNLQKIGTKLVLDNEKTLKMTVKTFSFEVLEVSFKDDLKIESVILFFSSIQSTLKSLKFNLPEHIQLNRIEELNKGFKMLKNLDALEIKYLIRQPTFITGMPALRKFKFGTTGLSNVLMPSGSRFRKLLISDLEIYNNISTQSVTEIERIRLFFPMTNRLSLNKIDDGGLGVIFRSLPLLSYLELIDSQITDQGISGLPMRVCIDYNATFPKAANRGTLNHLRTELYIGSLQYLRELRICAPQMTDAGIVFGINEMAQLKKLKLDSNEITDDGILLLVDEMKNRLCYLDISLCPRVTILSVIYAESKIRGDLLVDNAVDVTRARCEQRYLKNSDIGYVELRGHDIARTHHPSIISRYSNFFIGVDQPIHWISRTRVADPSNTRIRHALERHQEFMLLLKALGYNRFMKSFRQGILNEMRRRGHGTRETRIINTEQYEFGNDLIPDNFVVKMYKVGVTIRDVEHWLNTDNK</sequence>
<name>A0ABP1QB49_9HEXA</name>
<comment type="caution">
    <text evidence="1">The sequence shown here is derived from an EMBL/GenBank/DDBJ whole genome shotgun (WGS) entry which is preliminary data.</text>
</comment>
<dbReference type="PANTHER" id="PTHR13318:SF190">
    <property type="entry name" value="PARTNER OF PAIRED, ISOFORM B"/>
    <property type="match status" value="1"/>
</dbReference>
<organism evidence="1 2">
    <name type="scientific">Orchesella dallaii</name>
    <dbReference type="NCBI Taxonomy" id="48710"/>
    <lineage>
        <taxon>Eukaryota</taxon>
        <taxon>Metazoa</taxon>
        <taxon>Ecdysozoa</taxon>
        <taxon>Arthropoda</taxon>
        <taxon>Hexapoda</taxon>
        <taxon>Collembola</taxon>
        <taxon>Entomobryomorpha</taxon>
        <taxon>Entomobryoidea</taxon>
        <taxon>Orchesellidae</taxon>
        <taxon>Orchesellinae</taxon>
        <taxon>Orchesella</taxon>
    </lineage>
</organism>
<accession>A0ABP1QB49</accession>